<dbReference type="InterPro" id="IPR029016">
    <property type="entry name" value="GAF-like_dom_sf"/>
</dbReference>
<dbReference type="SUPFAM" id="SSF55781">
    <property type="entry name" value="GAF domain-like"/>
    <property type="match status" value="1"/>
</dbReference>
<reference evidence="1" key="2">
    <citation type="journal article" date="2021" name="Microbiome">
        <title>Successional dynamics and alternative stable states in a saline activated sludge microbial community over 9 years.</title>
        <authorList>
            <person name="Wang Y."/>
            <person name="Ye J."/>
            <person name="Ju F."/>
            <person name="Liu L."/>
            <person name="Boyd J.A."/>
            <person name="Deng Y."/>
            <person name="Parks D.H."/>
            <person name="Jiang X."/>
            <person name="Yin X."/>
            <person name="Woodcroft B.J."/>
            <person name="Tyson G.W."/>
            <person name="Hugenholtz P."/>
            <person name="Polz M.F."/>
            <person name="Zhang T."/>
        </authorList>
    </citation>
    <scope>NUCLEOTIDE SEQUENCE</scope>
    <source>
        <strain evidence="1">HKST-UBA11</strain>
    </source>
</reference>
<gene>
    <name evidence="1" type="ORF">KC717_02425</name>
</gene>
<name>A0A955RK38_9BACT</name>
<evidence type="ECO:0008006" key="3">
    <source>
        <dbReference type="Google" id="ProtNLM"/>
    </source>
</evidence>
<evidence type="ECO:0000313" key="1">
    <source>
        <dbReference type="EMBL" id="MCA9385479.1"/>
    </source>
</evidence>
<dbReference type="EMBL" id="JAGQLH010000022">
    <property type="protein sequence ID" value="MCA9385479.1"/>
    <property type="molecule type" value="Genomic_DNA"/>
</dbReference>
<evidence type="ECO:0000313" key="2">
    <source>
        <dbReference type="Proteomes" id="UP000754563"/>
    </source>
</evidence>
<comment type="caution">
    <text evidence="1">The sequence shown here is derived from an EMBL/GenBank/DDBJ whole genome shotgun (WGS) entry which is preliminary data.</text>
</comment>
<reference evidence="1" key="1">
    <citation type="submission" date="2020-04" db="EMBL/GenBank/DDBJ databases">
        <authorList>
            <person name="Zhang T."/>
        </authorList>
    </citation>
    <scope>NUCLEOTIDE SEQUENCE</scope>
    <source>
        <strain evidence="1">HKST-UBA11</strain>
    </source>
</reference>
<sequence length="232" mass="25993">MHDYLKRIGITELTAPCDESTLSDYVKKVSHMDSPDLNKEEIDTLLRFKVPKLTNDGTCSAADGSLAEEKYDLSPLLSIKGSDDTEKIERIWKLNQLLDLIQDEYKIDWIGIYRKTTNLNGEPILLKEAYRGAYSRAEFPLTEEFAAKSNNTTVGLTGKIVIVKDVRTFTGAYYECDAKVLSEFCCPIYSPEGEVIGIIDAESFSANFFNDKLICELVKVCKDLGSSNLLTT</sequence>
<dbReference type="Proteomes" id="UP000754563">
    <property type="component" value="Unassembled WGS sequence"/>
</dbReference>
<accession>A0A955RK38</accession>
<proteinExistence type="predicted"/>
<dbReference type="Gene3D" id="3.30.450.40">
    <property type="match status" value="1"/>
</dbReference>
<dbReference type="AlphaFoldDB" id="A0A955RK38"/>
<protein>
    <recommendedName>
        <fullName evidence="3">GAF domain-containing protein</fullName>
    </recommendedName>
</protein>
<organism evidence="1 2">
    <name type="scientific">Candidatus Dojkabacteria bacterium</name>
    <dbReference type="NCBI Taxonomy" id="2099670"/>
    <lineage>
        <taxon>Bacteria</taxon>
        <taxon>Candidatus Dojkabacteria</taxon>
    </lineage>
</organism>